<sequence length="30" mass="3704">MRVMSRTFCNVFYIFSKTFNTYQHYSIECS</sequence>
<evidence type="ECO:0000313" key="1">
    <source>
        <dbReference type="EMBL" id="DAG05292.1"/>
    </source>
</evidence>
<dbReference type="EMBL" id="BK016254">
    <property type="protein sequence ID" value="DAG05292.1"/>
    <property type="molecule type" value="Genomic_DNA"/>
</dbReference>
<reference evidence="1" key="1">
    <citation type="journal article" date="2021" name="Proc. Natl. Acad. Sci. U.S.A.">
        <title>A Catalog of Tens of Thousands of Viruses from Human Metagenomes Reveals Hidden Associations with Chronic Diseases.</title>
        <authorList>
            <person name="Tisza M.J."/>
            <person name="Buck C.B."/>
        </authorList>
    </citation>
    <scope>NUCLEOTIDE SEQUENCE</scope>
    <source>
        <strain evidence="1">Ctbxa26</strain>
    </source>
</reference>
<name>A0A8S5VEZ1_9CAUD</name>
<accession>A0A8S5VEZ1</accession>
<organism evidence="1">
    <name type="scientific">Siphoviridae sp. ctbxa26</name>
    <dbReference type="NCBI Taxonomy" id="2825568"/>
    <lineage>
        <taxon>Viruses</taxon>
        <taxon>Duplodnaviria</taxon>
        <taxon>Heunggongvirae</taxon>
        <taxon>Uroviricota</taxon>
        <taxon>Caudoviricetes</taxon>
    </lineage>
</organism>
<proteinExistence type="predicted"/>
<protein>
    <submittedName>
        <fullName evidence="1">Uncharacterized protein</fullName>
    </submittedName>
</protein>